<dbReference type="GO" id="GO:0003677">
    <property type="term" value="F:DNA binding"/>
    <property type="evidence" value="ECO:0007669"/>
    <property type="project" value="TreeGrafter"/>
</dbReference>
<dbReference type="EMBL" id="KB469307">
    <property type="protein sequence ID" value="EPQ52708.1"/>
    <property type="molecule type" value="Genomic_DNA"/>
</dbReference>
<evidence type="ECO:0000313" key="2">
    <source>
        <dbReference type="EMBL" id="EPQ52708.1"/>
    </source>
</evidence>
<gene>
    <name evidence="2" type="ORF">GLOTRDRAFT_122660</name>
</gene>
<evidence type="ECO:0000313" key="3">
    <source>
        <dbReference type="Proteomes" id="UP000030669"/>
    </source>
</evidence>
<organism evidence="2 3">
    <name type="scientific">Gloeophyllum trabeum (strain ATCC 11539 / FP-39264 / Madison 617)</name>
    <name type="common">Brown rot fungus</name>
    <dbReference type="NCBI Taxonomy" id="670483"/>
    <lineage>
        <taxon>Eukaryota</taxon>
        <taxon>Fungi</taxon>
        <taxon>Dikarya</taxon>
        <taxon>Basidiomycota</taxon>
        <taxon>Agaricomycotina</taxon>
        <taxon>Agaricomycetes</taxon>
        <taxon>Gloeophyllales</taxon>
        <taxon>Gloeophyllaceae</taxon>
        <taxon>Gloeophyllum</taxon>
    </lineage>
</organism>
<accession>S7PZ10</accession>
<keyword evidence="3" id="KW-1185">Reference proteome</keyword>
<reference evidence="2 3" key="1">
    <citation type="journal article" date="2012" name="Science">
        <title>The Paleozoic origin of enzymatic lignin decomposition reconstructed from 31 fungal genomes.</title>
        <authorList>
            <person name="Floudas D."/>
            <person name="Binder M."/>
            <person name="Riley R."/>
            <person name="Barry K."/>
            <person name="Blanchette R.A."/>
            <person name="Henrissat B."/>
            <person name="Martinez A.T."/>
            <person name="Otillar R."/>
            <person name="Spatafora J.W."/>
            <person name="Yadav J.S."/>
            <person name="Aerts A."/>
            <person name="Benoit I."/>
            <person name="Boyd A."/>
            <person name="Carlson A."/>
            <person name="Copeland A."/>
            <person name="Coutinho P.M."/>
            <person name="de Vries R.P."/>
            <person name="Ferreira P."/>
            <person name="Findley K."/>
            <person name="Foster B."/>
            <person name="Gaskell J."/>
            <person name="Glotzer D."/>
            <person name="Gorecki P."/>
            <person name="Heitman J."/>
            <person name="Hesse C."/>
            <person name="Hori C."/>
            <person name="Igarashi K."/>
            <person name="Jurgens J.A."/>
            <person name="Kallen N."/>
            <person name="Kersten P."/>
            <person name="Kohler A."/>
            <person name="Kuees U."/>
            <person name="Kumar T.K.A."/>
            <person name="Kuo A."/>
            <person name="LaButti K."/>
            <person name="Larrondo L.F."/>
            <person name="Lindquist E."/>
            <person name="Ling A."/>
            <person name="Lombard V."/>
            <person name="Lucas S."/>
            <person name="Lundell T."/>
            <person name="Martin R."/>
            <person name="McLaughlin D.J."/>
            <person name="Morgenstern I."/>
            <person name="Morin E."/>
            <person name="Murat C."/>
            <person name="Nagy L.G."/>
            <person name="Nolan M."/>
            <person name="Ohm R.A."/>
            <person name="Patyshakuliyeva A."/>
            <person name="Rokas A."/>
            <person name="Ruiz-Duenas F.J."/>
            <person name="Sabat G."/>
            <person name="Salamov A."/>
            <person name="Samejima M."/>
            <person name="Schmutz J."/>
            <person name="Slot J.C."/>
            <person name="St John F."/>
            <person name="Stenlid J."/>
            <person name="Sun H."/>
            <person name="Sun S."/>
            <person name="Syed K."/>
            <person name="Tsang A."/>
            <person name="Wiebenga A."/>
            <person name="Young D."/>
            <person name="Pisabarro A."/>
            <person name="Eastwood D.C."/>
            <person name="Martin F."/>
            <person name="Cullen D."/>
            <person name="Grigoriev I.V."/>
            <person name="Hibbett D.S."/>
        </authorList>
    </citation>
    <scope>NUCLEOTIDE SEQUENCE [LARGE SCALE GENOMIC DNA]</scope>
    <source>
        <strain evidence="2 3">ATCC 11539</strain>
    </source>
</reference>
<dbReference type="KEGG" id="gtr:GLOTRDRAFT_122660"/>
<evidence type="ECO:0000256" key="1">
    <source>
        <dbReference type="SAM" id="MobiDB-lite"/>
    </source>
</evidence>
<dbReference type="HOGENOM" id="CLU_028895_2_0_1"/>
<protein>
    <recommendedName>
        <fullName evidence="4">cAMP-independent regulatory protein pac2</fullName>
    </recommendedName>
</protein>
<dbReference type="GeneID" id="19300863"/>
<dbReference type="Pfam" id="PF09729">
    <property type="entry name" value="Gti1_Pac2"/>
    <property type="match status" value="1"/>
</dbReference>
<feature type="region of interest" description="Disordered" evidence="1">
    <location>
        <begin position="185"/>
        <end position="212"/>
    </location>
</feature>
<dbReference type="OMA" id="FNGPHDA"/>
<dbReference type="eggNOG" id="KOG4476">
    <property type="taxonomic scope" value="Eukaryota"/>
</dbReference>
<dbReference type="PANTHER" id="PTHR28027:SF1">
    <property type="entry name" value="CAMP INDEPENDENT REGULATORY PROTEIN (AFU_ORTHOLOGUE AFUA_3G09640)"/>
    <property type="match status" value="1"/>
</dbReference>
<dbReference type="InterPro" id="IPR018608">
    <property type="entry name" value="Gti1/Pac2"/>
</dbReference>
<sequence>MPMQRPTLANIRIRSVEDARIILYAAHRGLLPVITRRLDADEKQALRPGDVYVWVEGNPQTDITGLGIVRWTDGRKWSQSRTRDEFLYYEEEDANGCPLPRPDRMVKQTYSTTVSATASRAAYRICLHTYYTDNSLRLYGTIDSIPELQGLQVPPGLFTRIKKPGRKSKDRSLFGTSHELDMPTVHLPEGGFGQDKPASSSSSFRPTPAGCASSPLAESKNYVAAHCDSDLPSHGSYDTEGHVSLGRAFSHLDLVISDKKPGAPSFSDTSANVHASSTPAPMPLDCREFAVRRNHYVLESTNPSVADRTSPHFISGVFGARAMYSLAPLGSTLTQEPRRMTSPPATSSGVWTTAGNPITAEGSLSLRPFSELRKDRAYRRDPIDDRHLKLLSSIPGSV</sequence>
<evidence type="ECO:0008006" key="4">
    <source>
        <dbReference type="Google" id="ProtNLM"/>
    </source>
</evidence>
<dbReference type="Proteomes" id="UP000030669">
    <property type="component" value="Unassembled WGS sequence"/>
</dbReference>
<dbReference type="RefSeq" id="XP_007868975.1">
    <property type="nucleotide sequence ID" value="XM_007870784.1"/>
</dbReference>
<name>S7PZ10_GLOTA</name>
<proteinExistence type="predicted"/>
<dbReference type="AlphaFoldDB" id="S7PZ10"/>
<dbReference type="PANTHER" id="PTHR28027">
    <property type="entry name" value="TRANSCRIPTIONAL REGULATOR MIT1"/>
    <property type="match status" value="1"/>
</dbReference>
<dbReference type="OrthoDB" id="5572844at2759"/>